<reference evidence="2 3" key="1">
    <citation type="submission" date="2024-02" db="EMBL/GenBank/DDBJ databases">
        <title>High-quality chromosome-scale genome assembly of Pensacola bahiagrass (Paspalum notatum Flugge var. saurae).</title>
        <authorList>
            <person name="Vega J.M."/>
            <person name="Podio M."/>
            <person name="Orjuela J."/>
            <person name="Siena L.A."/>
            <person name="Pessino S.C."/>
            <person name="Combes M.C."/>
            <person name="Mariac C."/>
            <person name="Albertini E."/>
            <person name="Pupilli F."/>
            <person name="Ortiz J.P.A."/>
            <person name="Leblanc O."/>
        </authorList>
    </citation>
    <scope>NUCLEOTIDE SEQUENCE [LARGE SCALE GENOMIC DNA]</scope>
    <source>
        <strain evidence="2">R1</strain>
        <tissue evidence="2">Leaf</tissue>
    </source>
</reference>
<keyword evidence="3" id="KW-1185">Reference proteome</keyword>
<evidence type="ECO:0000313" key="2">
    <source>
        <dbReference type="EMBL" id="WVZ51512.1"/>
    </source>
</evidence>
<protein>
    <submittedName>
        <fullName evidence="2">Uncharacterized protein</fullName>
    </submittedName>
</protein>
<gene>
    <name evidence="2" type="ORF">U9M48_002656</name>
</gene>
<dbReference type="Proteomes" id="UP001341281">
    <property type="component" value="Chromosome 01"/>
</dbReference>
<proteinExistence type="predicted"/>
<name>A0AAQ3SHL5_PASNO</name>
<sequence>MPALALIPRRRPAPSKELETKERTRSDELVYENLQNSTTFQHAWPQVSEVEEMSTMPMKDVAQ</sequence>
<accession>A0AAQ3SHL5</accession>
<evidence type="ECO:0000313" key="3">
    <source>
        <dbReference type="Proteomes" id="UP001341281"/>
    </source>
</evidence>
<dbReference type="EMBL" id="CP144745">
    <property type="protein sequence ID" value="WVZ51512.1"/>
    <property type="molecule type" value="Genomic_DNA"/>
</dbReference>
<organism evidence="2 3">
    <name type="scientific">Paspalum notatum var. saurae</name>
    <dbReference type="NCBI Taxonomy" id="547442"/>
    <lineage>
        <taxon>Eukaryota</taxon>
        <taxon>Viridiplantae</taxon>
        <taxon>Streptophyta</taxon>
        <taxon>Embryophyta</taxon>
        <taxon>Tracheophyta</taxon>
        <taxon>Spermatophyta</taxon>
        <taxon>Magnoliopsida</taxon>
        <taxon>Liliopsida</taxon>
        <taxon>Poales</taxon>
        <taxon>Poaceae</taxon>
        <taxon>PACMAD clade</taxon>
        <taxon>Panicoideae</taxon>
        <taxon>Andropogonodae</taxon>
        <taxon>Paspaleae</taxon>
        <taxon>Paspalinae</taxon>
        <taxon>Paspalum</taxon>
    </lineage>
</organism>
<dbReference type="AlphaFoldDB" id="A0AAQ3SHL5"/>
<feature type="region of interest" description="Disordered" evidence="1">
    <location>
        <begin position="1"/>
        <end position="25"/>
    </location>
</feature>
<feature type="compositionally biased region" description="Basic and acidic residues" evidence="1">
    <location>
        <begin position="14"/>
        <end position="25"/>
    </location>
</feature>
<evidence type="ECO:0000256" key="1">
    <source>
        <dbReference type="SAM" id="MobiDB-lite"/>
    </source>
</evidence>